<dbReference type="GO" id="GO:0046872">
    <property type="term" value="F:metal ion binding"/>
    <property type="evidence" value="ECO:0007669"/>
    <property type="project" value="UniProtKB-KW"/>
</dbReference>
<dbReference type="NCBIfam" id="NF007105">
    <property type="entry name" value="PRK09554.1"/>
    <property type="match status" value="1"/>
</dbReference>
<evidence type="ECO:0000256" key="3">
    <source>
        <dbReference type="ARBA" id="ARBA00022475"/>
    </source>
</evidence>
<dbReference type="InterPro" id="IPR006073">
    <property type="entry name" value="GTP-bd"/>
</dbReference>
<feature type="binding site" evidence="15">
    <location>
        <position position="37"/>
    </location>
    <ligand>
        <name>Mg(2+)</name>
        <dbReference type="ChEBI" id="CHEBI:18420"/>
        <label>2</label>
    </ligand>
</feature>
<dbReference type="InterPro" id="IPR030389">
    <property type="entry name" value="G_FEOB_dom"/>
</dbReference>
<feature type="binding site" evidence="15">
    <location>
        <position position="34"/>
    </location>
    <ligand>
        <name>Mg(2+)</name>
        <dbReference type="ChEBI" id="CHEBI:18420"/>
        <label>2</label>
    </ligand>
</feature>
<feature type="binding site" evidence="14">
    <location>
        <begin position="47"/>
        <end position="51"/>
    </location>
    <ligand>
        <name>GTP</name>
        <dbReference type="ChEBI" id="CHEBI:37565"/>
        <label>1</label>
    </ligand>
</feature>
<feature type="binding site" evidence="14">
    <location>
        <begin position="22"/>
        <end position="29"/>
    </location>
    <ligand>
        <name>GTP</name>
        <dbReference type="ChEBI" id="CHEBI:37565"/>
        <label>1</label>
    </ligand>
</feature>
<evidence type="ECO:0000256" key="16">
    <source>
        <dbReference type="RuleBase" id="RU362098"/>
    </source>
</evidence>
<dbReference type="InterPro" id="IPR003373">
    <property type="entry name" value="Fe2_transport_prot-B"/>
</dbReference>
<evidence type="ECO:0000256" key="1">
    <source>
        <dbReference type="ARBA" id="ARBA00004429"/>
    </source>
</evidence>
<feature type="transmembrane region" description="Helical" evidence="16">
    <location>
        <begin position="473"/>
        <end position="492"/>
    </location>
</feature>
<comment type="subcellular location">
    <subcellularLocation>
        <location evidence="1 16">Cell inner membrane</location>
        <topology evidence="1 16">Multi-pass membrane protein</topology>
    </subcellularLocation>
</comment>
<dbReference type="PRINTS" id="PR00326">
    <property type="entry name" value="GTP1OBG"/>
</dbReference>
<evidence type="ECO:0000256" key="15">
    <source>
        <dbReference type="PIRSR" id="PIRSR603373-2"/>
    </source>
</evidence>
<evidence type="ECO:0000256" key="4">
    <source>
        <dbReference type="ARBA" id="ARBA00022496"/>
    </source>
</evidence>
<dbReference type="GO" id="GO:0005886">
    <property type="term" value="C:plasma membrane"/>
    <property type="evidence" value="ECO:0007669"/>
    <property type="project" value="UniProtKB-SubCell"/>
</dbReference>
<dbReference type="Proteomes" id="UP000001441">
    <property type="component" value="Chromosome"/>
</dbReference>
<keyword evidence="7 14" id="KW-0547">Nucleotide-binding</keyword>
<gene>
    <name evidence="18" type="ordered locus">Alvin_1525</name>
</gene>
<reference evidence="18 19" key="1">
    <citation type="journal article" date="2011" name="Stand. Genomic Sci.">
        <title>Complete genome sequence of Allochromatium vinosum DSM 180(T).</title>
        <authorList>
            <person name="Weissgerber T."/>
            <person name="Zigann R."/>
            <person name="Bruce D."/>
            <person name="Chang Y.J."/>
            <person name="Detter J.C."/>
            <person name="Han C."/>
            <person name="Hauser L."/>
            <person name="Jeffries C.D."/>
            <person name="Land M."/>
            <person name="Munk A.C."/>
            <person name="Tapia R."/>
            <person name="Dahl C."/>
        </authorList>
    </citation>
    <scope>NUCLEOTIDE SEQUENCE [LARGE SCALE GENOMIC DNA]</scope>
    <source>
        <strain evidence="19">ATCC 17899 / DSM 180 / NBRC 103801 / NCIMB 10441 / D</strain>
    </source>
</reference>
<evidence type="ECO:0000256" key="7">
    <source>
        <dbReference type="ARBA" id="ARBA00022741"/>
    </source>
</evidence>
<dbReference type="InterPro" id="IPR011640">
    <property type="entry name" value="Fe2_transport_prot_B_C"/>
</dbReference>
<evidence type="ECO:0000256" key="2">
    <source>
        <dbReference type="ARBA" id="ARBA00022448"/>
    </source>
</evidence>
<organism evidence="18 19">
    <name type="scientific">Allochromatium vinosum (strain ATCC 17899 / DSM 180 / NBRC 103801 / NCIMB 10441 / D)</name>
    <name type="common">Chromatium vinosum</name>
    <dbReference type="NCBI Taxonomy" id="572477"/>
    <lineage>
        <taxon>Bacteria</taxon>
        <taxon>Pseudomonadati</taxon>
        <taxon>Pseudomonadota</taxon>
        <taxon>Gammaproteobacteria</taxon>
        <taxon>Chromatiales</taxon>
        <taxon>Chromatiaceae</taxon>
        <taxon>Allochromatium</taxon>
    </lineage>
</organism>
<keyword evidence="15" id="KW-0479">Metal-binding</keyword>
<feature type="binding site" evidence="14">
    <location>
        <begin position="161"/>
        <end position="163"/>
    </location>
    <ligand>
        <name>GTP</name>
        <dbReference type="ChEBI" id="CHEBI:37565"/>
        <label>1</label>
    </ligand>
</feature>
<dbReference type="FunFam" id="3.40.50.300:FF:000426">
    <property type="entry name" value="Ferrous iron transport protein B"/>
    <property type="match status" value="1"/>
</dbReference>
<dbReference type="GO" id="GO:0005525">
    <property type="term" value="F:GTP binding"/>
    <property type="evidence" value="ECO:0007669"/>
    <property type="project" value="UniProtKB-KW"/>
</dbReference>
<dbReference type="Gene3D" id="1.10.287.1770">
    <property type="match status" value="1"/>
</dbReference>
<evidence type="ECO:0000256" key="5">
    <source>
        <dbReference type="ARBA" id="ARBA00022519"/>
    </source>
</evidence>
<dbReference type="HOGENOM" id="CLU_013350_3_0_6"/>
<dbReference type="CDD" id="cd01879">
    <property type="entry name" value="FeoB"/>
    <property type="match status" value="1"/>
</dbReference>
<evidence type="ECO:0000313" key="18">
    <source>
        <dbReference type="EMBL" id="ADC62458.1"/>
    </source>
</evidence>
<evidence type="ECO:0000256" key="12">
    <source>
        <dbReference type="ARBA" id="ARBA00023136"/>
    </source>
</evidence>
<keyword evidence="10" id="KW-0406">Ion transport</keyword>
<feature type="binding site" evidence="14">
    <location>
        <begin position="132"/>
        <end position="135"/>
    </location>
    <ligand>
        <name>GTP</name>
        <dbReference type="ChEBI" id="CHEBI:37565"/>
        <label>1</label>
    </ligand>
</feature>
<dbReference type="PANTHER" id="PTHR43185:SF1">
    <property type="entry name" value="FE(2+) TRANSPORTER FEOB"/>
    <property type="match status" value="1"/>
</dbReference>
<evidence type="ECO:0000256" key="6">
    <source>
        <dbReference type="ARBA" id="ARBA00022692"/>
    </source>
</evidence>
<feature type="binding site" evidence="15">
    <location>
        <position position="33"/>
    </location>
    <ligand>
        <name>Mg(2+)</name>
        <dbReference type="ChEBI" id="CHEBI:18420"/>
        <label>2</label>
    </ligand>
</feature>
<feature type="transmembrane region" description="Helical" evidence="16">
    <location>
        <begin position="698"/>
        <end position="718"/>
    </location>
</feature>
<dbReference type="PROSITE" id="PS51711">
    <property type="entry name" value="G_FEOB"/>
    <property type="match status" value="1"/>
</dbReference>
<feature type="transmembrane region" description="Helical" evidence="16">
    <location>
        <begin position="440"/>
        <end position="467"/>
    </location>
</feature>
<dbReference type="NCBIfam" id="TIGR00437">
    <property type="entry name" value="feoB"/>
    <property type="match status" value="1"/>
</dbReference>
<dbReference type="EMBL" id="CP001896">
    <property type="protein sequence ID" value="ADC62458.1"/>
    <property type="molecule type" value="Genomic_DNA"/>
</dbReference>
<dbReference type="InterPro" id="IPR011642">
    <property type="entry name" value="Gate_dom"/>
</dbReference>
<dbReference type="Pfam" id="PF17910">
    <property type="entry name" value="FeoB_Cyto"/>
    <property type="match status" value="1"/>
</dbReference>
<evidence type="ECO:0000256" key="10">
    <source>
        <dbReference type="ARBA" id="ARBA00023065"/>
    </source>
</evidence>
<dbReference type="Pfam" id="PF02421">
    <property type="entry name" value="FeoB_N"/>
    <property type="match status" value="1"/>
</dbReference>
<feature type="transmembrane region" description="Helical" evidence="16">
    <location>
        <begin position="758"/>
        <end position="780"/>
    </location>
</feature>
<feature type="transmembrane region" description="Helical" evidence="16">
    <location>
        <begin position="530"/>
        <end position="548"/>
    </location>
</feature>
<keyword evidence="15" id="KW-0460">Magnesium</keyword>
<comment type="similarity">
    <text evidence="16">Belongs to the TRAFAC class TrmE-Era-EngA-EngB-Septin-like GTPase superfamily. FeoB GTPase (TC 9.A.8) family.</text>
</comment>
<feature type="domain" description="FeoB-type G" evidence="17">
    <location>
        <begin position="15"/>
        <end position="181"/>
    </location>
</feature>
<sequence>MSQIQPKPQSQSKPSYCIGVVGNPNCGKTTLFNALTGSRQQVGNWSGVTVERKTGRYRFGESEFTLVDLPGTYSLDVTDPSVSLDERIARDFVHAREADVILNILDASSLERNLYLTTQLIEMGRPLVLALNMMDVAEARGIQIDIAALSKRLGCPVIPLVAANGRGLPELKQTLFEQAAHASGRAIAPPVLIPFGPTLEAAISALEPRLSAIAEAQGDPVRWLGARLLEGDDLARQLTGSTVTADEVRALLGDEADDVDILFADARYGFAHAVTQATVKQSGQASRSLSDRVDRVVLNRALGIPIFLAVMYLMFMFTINIGGAFIDFFDIAAGAIFVDGAAELLGRIGTPEWLIIGLAGGLGGGVQVVATFIPIIAFLYLFMSALEDSGYMARAAFVMDRFMRAIGLPGKSFVPLLVGFGCNVPAVMAARTLENPRDRILTVLMAPFMSCGARLPVYALFAAAFFTAGGQNVVFALYLIGLLAAVLTGFILKRTLLEGQVMPFVMELPPYHLPTLKGVLLRTWDRTKGFVVRAGAVIVPMVLVLNVLNTTGTDGSFGNEDSEQSVLAAIGRTIAPAFSPMGLNAENWPATVGIFTGILAKEAVVGTLDATYSGLAAADAGEEAGTEADAPYSLSAGLNEAVATIPVNLIDALGSWADPLGLGGVAETVDPEAAAEELEVGSGTFGAMAARFDGQAGAFAYLLFILLYSPCVAAIGAIQRETSTGWAAFAVLWTTGLGYVTATVFYQAAIFDRDPVNASIWIGVMLGLLLTVVIGMRLWAQREPATVKLAAAEGVSS</sequence>
<dbReference type="AlphaFoldDB" id="D3RTE9"/>
<accession>D3RTE9</accession>
<dbReference type="GO" id="GO:0015093">
    <property type="term" value="F:ferrous iron transmembrane transporter activity"/>
    <property type="evidence" value="ECO:0007669"/>
    <property type="project" value="UniProtKB-UniRule"/>
</dbReference>
<dbReference type="Pfam" id="PF07670">
    <property type="entry name" value="Gate"/>
    <property type="match status" value="2"/>
</dbReference>
<dbReference type="InterPro" id="IPR027417">
    <property type="entry name" value="P-loop_NTPase"/>
</dbReference>
<keyword evidence="2 16" id="KW-0813">Transport</keyword>
<dbReference type="eggNOG" id="COG0370">
    <property type="taxonomic scope" value="Bacteria"/>
</dbReference>
<dbReference type="InterPro" id="IPR050860">
    <property type="entry name" value="FeoB_GTPase"/>
</dbReference>
<feature type="binding site" evidence="15">
    <location>
        <position position="36"/>
    </location>
    <ligand>
        <name>Mg(2+)</name>
        <dbReference type="ChEBI" id="CHEBI:18420"/>
        <label>2</label>
    </ligand>
</feature>
<keyword evidence="5" id="KW-0997">Cell inner membrane</keyword>
<feature type="binding site" evidence="14">
    <location>
        <begin position="68"/>
        <end position="71"/>
    </location>
    <ligand>
        <name>GTP</name>
        <dbReference type="ChEBI" id="CHEBI:37565"/>
        <label>1</label>
    </ligand>
</feature>
<evidence type="ECO:0000256" key="8">
    <source>
        <dbReference type="ARBA" id="ARBA00022989"/>
    </source>
</evidence>
<keyword evidence="12 16" id="KW-0472">Membrane</keyword>
<dbReference type="SUPFAM" id="SSF52540">
    <property type="entry name" value="P-loop containing nucleoside triphosphate hydrolases"/>
    <property type="match status" value="1"/>
</dbReference>
<evidence type="ECO:0000256" key="11">
    <source>
        <dbReference type="ARBA" id="ARBA00023134"/>
    </source>
</evidence>
<dbReference type="Pfam" id="PF07664">
    <property type="entry name" value="FeoB_C"/>
    <property type="match status" value="1"/>
</dbReference>
<feature type="transmembrane region" description="Helical" evidence="16">
    <location>
        <begin position="725"/>
        <end position="746"/>
    </location>
</feature>
<keyword evidence="19" id="KW-1185">Reference proteome</keyword>
<evidence type="ECO:0000256" key="13">
    <source>
        <dbReference type="NCBIfam" id="TIGR00437"/>
    </source>
</evidence>
<evidence type="ECO:0000256" key="14">
    <source>
        <dbReference type="PIRSR" id="PIRSR603373-1"/>
    </source>
</evidence>
<feature type="transmembrane region" description="Helical" evidence="16">
    <location>
        <begin position="297"/>
        <end position="315"/>
    </location>
</feature>
<evidence type="ECO:0000256" key="9">
    <source>
        <dbReference type="ARBA" id="ARBA00023004"/>
    </source>
</evidence>
<keyword evidence="11 14" id="KW-0342">GTP-binding</keyword>
<dbReference type="PANTHER" id="PTHR43185">
    <property type="entry name" value="FERROUS IRON TRANSPORT PROTEIN B"/>
    <property type="match status" value="1"/>
</dbReference>
<keyword evidence="3" id="KW-1003">Cell membrane</keyword>
<feature type="transmembrane region" description="Helical" evidence="16">
    <location>
        <begin position="354"/>
        <end position="382"/>
    </location>
</feature>
<dbReference type="KEGG" id="alv:Alvin_1525"/>
<dbReference type="STRING" id="572477.Alvin_1525"/>
<protein>
    <recommendedName>
        <fullName evidence="13 16">Ferrous iron transport protein B</fullName>
    </recommendedName>
</protein>
<keyword evidence="6 16" id="KW-0812">Transmembrane</keyword>
<dbReference type="Gene3D" id="3.40.50.300">
    <property type="entry name" value="P-loop containing nucleotide triphosphate hydrolases"/>
    <property type="match status" value="1"/>
</dbReference>
<keyword evidence="4 16" id="KW-0410">Iron transport</keyword>
<feature type="transmembrane region" description="Helical" evidence="16">
    <location>
        <begin position="413"/>
        <end position="433"/>
    </location>
</feature>
<dbReference type="RefSeq" id="WP_012970732.1">
    <property type="nucleotide sequence ID" value="NC_013851.1"/>
</dbReference>
<keyword evidence="8 16" id="KW-1133">Transmembrane helix</keyword>
<evidence type="ECO:0000313" key="19">
    <source>
        <dbReference type="Proteomes" id="UP000001441"/>
    </source>
</evidence>
<dbReference type="OrthoDB" id="9809127at2"/>
<comment type="function">
    <text evidence="16">Probable transporter of a GTP-driven Fe(2+) uptake system.</text>
</comment>
<name>D3RTE9_ALLVD</name>
<proteinExistence type="inferred from homology"/>
<evidence type="ECO:0000259" key="17">
    <source>
        <dbReference type="PROSITE" id="PS51711"/>
    </source>
</evidence>
<keyword evidence="9 16" id="KW-0408">Iron</keyword>
<dbReference type="InterPro" id="IPR041069">
    <property type="entry name" value="FeoB_Cyto"/>
</dbReference>